<organism evidence="3 4">
    <name type="scientific">Chytriomyces confervae</name>
    <dbReference type="NCBI Taxonomy" id="246404"/>
    <lineage>
        <taxon>Eukaryota</taxon>
        <taxon>Fungi</taxon>
        <taxon>Fungi incertae sedis</taxon>
        <taxon>Chytridiomycota</taxon>
        <taxon>Chytridiomycota incertae sedis</taxon>
        <taxon>Chytridiomycetes</taxon>
        <taxon>Chytridiales</taxon>
        <taxon>Chytriomycetaceae</taxon>
        <taxon>Chytriomyces</taxon>
    </lineage>
</organism>
<feature type="region of interest" description="Disordered" evidence="2">
    <location>
        <begin position="105"/>
        <end position="239"/>
    </location>
</feature>
<name>A0A507F6S1_9FUNG</name>
<feature type="region of interest" description="Disordered" evidence="2">
    <location>
        <begin position="331"/>
        <end position="421"/>
    </location>
</feature>
<dbReference type="OrthoDB" id="2120242at2759"/>
<evidence type="ECO:0000256" key="2">
    <source>
        <dbReference type="SAM" id="MobiDB-lite"/>
    </source>
</evidence>
<proteinExistence type="predicted"/>
<feature type="compositionally biased region" description="Polar residues" evidence="2">
    <location>
        <begin position="220"/>
        <end position="229"/>
    </location>
</feature>
<dbReference type="AlphaFoldDB" id="A0A507F6S1"/>
<keyword evidence="4" id="KW-1185">Reference proteome</keyword>
<dbReference type="Proteomes" id="UP000320333">
    <property type="component" value="Unassembled WGS sequence"/>
</dbReference>
<evidence type="ECO:0000256" key="1">
    <source>
        <dbReference type="SAM" id="Coils"/>
    </source>
</evidence>
<feature type="coiled-coil region" evidence="1">
    <location>
        <begin position="48"/>
        <end position="75"/>
    </location>
</feature>
<feature type="compositionally biased region" description="Basic and acidic residues" evidence="2">
    <location>
        <begin position="176"/>
        <end position="195"/>
    </location>
</feature>
<keyword evidence="1" id="KW-0175">Coiled coil</keyword>
<protein>
    <recommendedName>
        <fullName evidence="5">BEN domain-containing protein</fullName>
    </recommendedName>
</protein>
<evidence type="ECO:0000313" key="3">
    <source>
        <dbReference type="EMBL" id="TPX71979.1"/>
    </source>
</evidence>
<accession>A0A507F6S1</accession>
<gene>
    <name evidence="3" type="ORF">CcCBS67573_g06018</name>
</gene>
<reference evidence="3 4" key="1">
    <citation type="journal article" date="2019" name="Sci. Rep.">
        <title>Comparative genomics of chytrid fungi reveal insights into the obligate biotrophic and pathogenic lifestyle of Synchytrium endobioticum.</title>
        <authorList>
            <person name="van de Vossenberg B.T.L.H."/>
            <person name="Warris S."/>
            <person name="Nguyen H.D.T."/>
            <person name="van Gent-Pelzer M.P.E."/>
            <person name="Joly D.L."/>
            <person name="van de Geest H.C."/>
            <person name="Bonants P.J.M."/>
            <person name="Smith D.S."/>
            <person name="Levesque C.A."/>
            <person name="van der Lee T.A.J."/>
        </authorList>
    </citation>
    <scope>NUCLEOTIDE SEQUENCE [LARGE SCALE GENOMIC DNA]</scope>
    <source>
        <strain evidence="3 4">CBS 675.73</strain>
    </source>
</reference>
<dbReference type="EMBL" id="QEAP01000237">
    <property type="protein sequence ID" value="TPX71979.1"/>
    <property type="molecule type" value="Genomic_DNA"/>
</dbReference>
<evidence type="ECO:0008006" key="5">
    <source>
        <dbReference type="Google" id="ProtNLM"/>
    </source>
</evidence>
<sequence>MQTPTATPSSALDPIKLTTASATDPVSASFVDKYRTALDQQTMLAAKLTAAETTANQLMLDLRRVKAEADALRALVVSSGVPEALARLPPITPLSAFAETHADLPDPSSPVLDAPSACTAQDTVGLVPSRKDGEYSEPSSRRGRSRSSPMVAVSTAYDAAKPIPSPQSMTQSPVVPKREISSSTDSDTHSADPHRRTSTSSTTTSVSTRANTTTTTASSKRPSNAVSTSHMHDHTDNPLPANSLAWTDIIRMRYPNFQRSTVQTSKHAREFIETRQIPFFRVTPTHSLGRSKPTYAIPPEMQKPFLDYFEEKFSGTGVLGRRRPGGDVFAGMPGYDDSFPDVESGSVAGDDKQSVNGSGEGVEGESKTVSSGAVKRKAPAKRSAAPKNEARKNSVSPEAERVTPAEEGGAAEAVTKKAKTTSSSKAVSKSGYILTRYNTIVNRMMPDFKTLSNEARVAIKKGVKQFLQHQLGATFDDCIMMTPTESASQSSTAPKQTYGVPEHLIPGFQQWVYVELKKCFPDLAEKDTLRVVSNSVTAPTDDGYIHDTKTTLKAAAKALGAKQTTATKSVKSTLGPSRAGHVVASLAPAKVASVEAVELLLRKHRSGRSSAGSDGMEVDAKAAVGKTVKKRTYVTEGMPDYVDLMMSNNPKKLVANHLKK</sequence>
<feature type="compositionally biased region" description="Basic and acidic residues" evidence="2">
    <location>
        <begin position="388"/>
        <end position="404"/>
    </location>
</feature>
<evidence type="ECO:0000313" key="4">
    <source>
        <dbReference type="Proteomes" id="UP000320333"/>
    </source>
</evidence>
<feature type="compositionally biased region" description="Low complexity" evidence="2">
    <location>
        <begin position="198"/>
        <end position="219"/>
    </location>
</feature>
<comment type="caution">
    <text evidence="3">The sequence shown here is derived from an EMBL/GenBank/DDBJ whole genome shotgun (WGS) entry which is preliminary data.</text>
</comment>